<name>A0A6H9UWV1_9ACTN</name>
<sequence>MSPDQMQHWSAETDGVLRRAGWRPGRSVPTEAWEWILRERGTFVPHEAARRFLSEFGGLITYGWPADPVTTRSAVRFDPLQAEWEDETFARMSRDAGTPLYPVGTADEGSSHLGIAQDGALYIARDRVELLAKTPDQALDRLVSTQSASATSGVLHAPVGTHAFWRRLDVVETGDDAGRRWPADTDRVLRAAGWAPGRSIPTGTWENILLQTGEYEIHDAARRFLAEFGYVGVPFRAPLDSMPWAEFRLDPLLAMWDAEILDDLGEQAGADLYPLGMIDRRNQYVAMAEDGAVYAGMDSVRLLASTPDEALGKLTRPIRQVDR</sequence>
<protein>
    <recommendedName>
        <fullName evidence="3">SUKH-3 domain containing protein</fullName>
    </recommendedName>
</protein>
<keyword evidence="2" id="KW-1185">Reference proteome</keyword>
<reference evidence="1 2" key="1">
    <citation type="submission" date="2019-09" db="EMBL/GenBank/DDBJ databases">
        <title>Screening of Novel Bioactive Compounds from Soil-Associated.</title>
        <authorList>
            <person name="Zhao S."/>
        </authorList>
    </citation>
    <scope>NUCLEOTIDE SEQUENCE [LARGE SCALE GENOMIC DNA]</scope>
    <source>
        <strain evidence="1 2">HIT-DPA4</strain>
    </source>
</reference>
<comment type="caution">
    <text evidence="1">The sequence shown here is derived from an EMBL/GenBank/DDBJ whole genome shotgun (WGS) entry which is preliminary data.</text>
</comment>
<dbReference type="Pfam" id="PF14433">
    <property type="entry name" value="SUKH-3"/>
    <property type="match status" value="2"/>
</dbReference>
<gene>
    <name evidence="1" type="ORF">F7R91_22650</name>
</gene>
<dbReference type="Proteomes" id="UP000442707">
    <property type="component" value="Unassembled WGS sequence"/>
</dbReference>
<evidence type="ECO:0000313" key="2">
    <source>
        <dbReference type="Proteomes" id="UP000442707"/>
    </source>
</evidence>
<organism evidence="1 2">
    <name type="scientific">Streptomyces luteolifulvus</name>
    <dbReference type="NCBI Taxonomy" id="2615112"/>
    <lineage>
        <taxon>Bacteria</taxon>
        <taxon>Bacillati</taxon>
        <taxon>Actinomycetota</taxon>
        <taxon>Actinomycetes</taxon>
        <taxon>Kitasatosporales</taxon>
        <taxon>Streptomycetaceae</taxon>
        <taxon>Streptomyces</taxon>
    </lineage>
</organism>
<accession>A0A6H9UWV1</accession>
<evidence type="ECO:0008006" key="3">
    <source>
        <dbReference type="Google" id="ProtNLM"/>
    </source>
</evidence>
<evidence type="ECO:0000313" key="1">
    <source>
        <dbReference type="EMBL" id="KAB1144162.1"/>
    </source>
</evidence>
<dbReference type="EMBL" id="VZRB01000016">
    <property type="protein sequence ID" value="KAB1144162.1"/>
    <property type="molecule type" value="Genomic_DNA"/>
</dbReference>
<proteinExistence type="predicted"/>
<dbReference type="InterPro" id="IPR025850">
    <property type="entry name" value="SUKH-3"/>
</dbReference>
<dbReference type="AlphaFoldDB" id="A0A6H9UWV1"/>